<dbReference type="GO" id="GO:0006098">
    <property type="term" value="P:pentose-phosphate shunt"/>
    <property type="evidence" value="ECO:0007669"/>
    <property type="project" value="InterPro"/>
</dbReference>
<evidence type="ECO:0000313" key="5">
    <source>
        <dbReference type="EMBL" id="OGZ45738.1"/>
    </source>
</evidence>
<protein>
    <submittedName>
        <fullName evidence="5">6-phosphogluconate dehydrogenase (Decarboxylating)</fullName>
    </submittedName>
</protein>
<dbReference type="AlphaFoldDB" id="A0A1G2G785"/>
<gene>
    <name evidence="5" type="ORF">A2756_02410</name>
</gene>
<reference evidence="5 6" key="1">
    <citation type="journal article" date="2016" name="Nat. Commun.">
        <title>Thousands of microbial genomes shed light on interconnected biogeochemical processes in an aquifer system.</title>
        <authorList>
            <person name="Anantharaman K."/>
            <person name="Brown C.T."/>
            <person name="Hug L.A."/>
            <person name="Sharon I."/>
            <person name="Castelle C.J."/>
            <person name="Probst A.J."/>
            <person name="Thomas B.C."/>
            <person name="Singh A."/>
            <person name="Wilkins M.J."/>
            <person name="Karaoz U."/>
            <person name="Brodie E.L."/>
            <person name="Williams K.H."/>
            <person name="Hubbard S.S."/>
            <person name="Banfield J.F."/>
        </authorList>
    </citation>
    <scope>NUCLEOTIDE SEQUENCE [LARGE SCALE GENOMIC DNA]</scope>
</reference>
<evidence type="ECO:0000313" key="6">
    <source>
        <dbReference type="Proteomes" id="UP000177785"/>
    </source>
</evidence>
<dbReference type="InterPro" id="IPR006114">
    <property type="entry name" value="6PGDH_C"/>
</dbReference>
<proteinExistence type="inferred from homology"/>
<organism evidence="5 6">
    <name type="scientific">Candidatus Ryanbacteria bacterium RIFCSPHIGHO2_01_FULL_48_27</name>
    <dbReference type="NCBI Taxonomy" id="1802115"/>
    <lineage>
        <taxon>Bacteria</taxon>
        <taxon>Candidatus Ryaniibacteriota</taxon>
    </lineage>
</organism>
<accession>A0A1G2G785</accession>
<sequence length="297" mass="32289">MNIGYVGLGKMGFGMAELLLEHGHKLWVYDENETRVSEIVSHGAQAVSDLPALVAALATPRLIWVMVPYEAVDVVLDELLPHLAPGDAVVDGGNSPFRESMRRGRRLEAQQVYFLDVGVSGGPGGARTGACIMVGGDKKIFQTYETLFRDAAAPNAYQYMGESGAGHFVKMVHNGIEYGMMQALAEGFTLLKEAPFDLDLPAVADLYNHRSVIESRLVGWLGDAYKQFGEDLEEVSGSVAHTGEGEWTVEAARDLEVPVPIIEGSLGFRVASKEHPNYTGKILSALRNQFGKHAVRE</sequence>
<dbReference type="InterPro" id="IPR013328">
    <property type="entry name" value="6PGD_dom2"/>
</dbReference>
<dbReference type="GO" id="GO:0019521">
    <property type="term" value="P:D-gluconate metabolic process"/>
    <property type="evidence" value="ECO:0007669"/>
    <property type="project" value="UniProtKB-KW"/>
</dbReference>
<dbReference type="Proteomes" id="UP000177785">
    <property type="component" value="Unassembled WGS sequence"/>
</dbReference>
<dbReference type="PANTHER" id="PTHR11811">
    <property type="entry name" value="6-PHOSPHOGLUCONATE DEHYDROGENASE"/>
    <property type="match status" value="1"/>
</dbReference>
<comment type="similarity">
    <text evidence="1">Belongs to the 6-phosphogluconate dehydrogenase family.</text>
</comment>
<keyword evidence="3" id="KW-0311">Gluconate utilization</keyword>
<dbReference type="Pfam" id="PF00393">
    <property type="entry name" value="6PGD"/>
    <property type="match status" value="1"/>
</dbReference>
<dbReference type="SMART" id="SM01350">
    <property type="entry name" value="6PGD"/>
    <property type="match status" value="1"/>
</dbReference>
<dbReference type="Pfam" id="PF03446">
    <property type="entry name" value="NAD_binding_2"/>
    <property type="match status" value="1"/>
</dbReference>
<dbReference type="InterPro" id="IPR004849">
    <property type="entry name" value="6DGDH_YqeC"/>
</dbReference>
<dbReference type="Gene3D" id="3.40.50.720">
    <property type="entry name" value="NAD(P)-binding Rossmann-like Domain"/>
    <property type="match status" value="1"/>
</dbReference>
<dbReference type="InterPro" id="IPR036291">
    <property type="entry name" value="NAD(P)-bd_dom_sf"/>
</dbReference>
<evidence type="ECO:0000259" key="4">
    <source>
        <dbReference type="SMART" id="SM01350"/>
    </source>
</evidence>
<dbReference type="NCBIfam" id="TIGR00872">
    <property type="entry name" value="gnd_rel"/>
    <property type="match status" value="1"/>
</dbReference>
<dbReference type="InterPro" id="IPR008927">
    <property type="entry name" value="6-PGluconate_DH-like_C_sf"/>
</dbReference>
<dbReference type="Gene3D" id="1.10.1040.10">
    <property type="entry name" value="N-(1-d-carboxylethyl)-l-norvaline Dehydrogenase, domain 2"/>
    <property type="match status" value="1"/>
</dbReference>
<dbReference type="EMBL" id="MHNL01000005">
    <property type="protein sequence ID" value="OGZ45738.1"/>
    <property type="molecule type" value="Genomic_DNA"/>
</dbReference>
<evidence type="ECO:0000256" key="2">
    <source>
        <dbReference type="ARBA" id="ARBA00023002"/>
    </source>
</evidence>
<keyword evidence="2" id="KW-0560">Oxidoreductase</keyword>
<dbReference type="InterPro" id="IPR006115">
    <property type="entry name" value="6PGDH_NADP-bd"/>
</dbReference>
<dbReference type="InterPro" id="IPR006183">
    <property type="entry name" value="Pgluconate_DH"/>
</dbReference>
<dbReference type="GO" id="GO:0050661">
    <property type="term" value="F:NADP binding"/>
    <property type="evidence" value="ECO:0007669"/>
    <property type="project" value="InterPro"/>
</dbReference>
<name>A0A1G2G785_9BACT</name>
<dbReference type="SUPFAM" id="SSF48179">
    <property type="entry name" value="6-phosphogluconate dehydrogenase C-terminal domain-like"/>
    <property type="match status" value="1"/>
</dbReference>
<dbReference type="STRING" id="1802115.A2756_02410"/>
<evidence type="ECO:0000256" key="3">
    <source>
        <dbReference type="ARBA" id="ARBA00023064"/>
    </source>
</evidence>
<dbReference type="SUPFAM" id="SSF51735">
    <property type="entry name" value="NAD(P)-binding Rossmann-fold domains"/>
    <property type="match status" value="1"/>
</dbReference>
<evidence type="ECO:0000256" key="1">
    <source>
        <dbReference type="ARBA" id="ARBA00008419"/>
    </source>
</evidence>
<dbReference type="NCBIfam" id="NF007161">
    <property type="entry name" value="PRK09599.1"/>
    <property type="match status" value="1"/>
</dbReference>
<dbReference type="GO" id="GO:0004616">
    <property type="term" value="F:phosphogluconate dehydrogenase (decarboxylating) activity"/>
    <property type="evidence" value="ECO:0007669"/>
    <property type="project" value="InterPro"/>
</dbReference>
<feature type="domain" description="6-phosphogluconate dehydrogenase C-terminal" evidence="4">
    <location>
        <begin position="166"/>
        <end position="294"/>
    </location>
</feature>
<dbReference type="PRINTS" id="PR00076">
    <property type="entry name" value="6PGDHDRGNASE"/>
</dbReference>
<comment type="caution">
    <text evidence="5">The sequence shown here is derived from an EMBL/GenBank/DDBJ whole genome shotgun (WGS) entry which is preliminary data.</text>
</comment>